<sequence length="198" mass="21561">MAAAAAAAAALKVTFPGMPDVTARLFLYTGVSQGTKLQNDIRSGKAEQHLIPEVSRRDHLAVAFLDARRVVGITALQAAVHKAVVDQRRNALVTRSLASEVLCNLSGTKQVVQSFAEFGVRQDSEDVLVCVLNLNGVEVEGFDERLHELVGGTPRGSVWDVVKVDEARLRKWYKITDEEAKLSSLDVCACCRIACRDL</sequence>
<comment type="caution">
    <text evidence="6">The sequence shown here is derived from an EMBL/GenBank/DDBJ whole genome shotgun (WGS) entry which is preliminary data.</text>
</comment>
<comment type="subcellular location">
    <subcellularLocation>
        <location evidence="1">Nucleus</location>
    </subcellularLocation>
</comment>
<dbReference type="GO" id="GO:0005829">
    <property type="term" value="C:cytosol"/>
    <property type="evidence" value="ECO:0007669"/>
    <property type="project" value="TreeGrafter"/>
</dbReference>
<dbReference type="SUPFAM" id="SSF143870">
    <property type="entry name" value="PF0523-like"/>
    <property type="match status" value="1"/>
</dbReference>
<organism evidence="6 7">
    <name type="scientific">Pycnococcus provasolii</name>
    <dbReference type="NCBI Taxonomy" id="41880"/>
    <lineage>
        <taxon>Eukaryota</taxon>
        <taxon>Viridiplantae</taxon>
        <taxon>Chlorophyta</taxon>
        <taxon>Pseudoscourfieldiophyceae</taxon>
        <taxon>Pseudoscourfieldiales</taxon>
        <taxon>Pycnococcaceae</taxon>
        <taxon>Pycnococcus</taxon>
    </lineage>
</organism>
<comment type="similarity">
    <text evidence="2 5">Belongs to the CGI121/TPRKB family.</text>
</comment>
<evidence type="ECO:0008006" key="8">
    <source>
        <dbReference type="Google" id="ProtNLM"/>
    </source>
</evidence>
<accession>A0A830HLG2</accession>
<dbReference type="PANTHER" id="PTHR15840:SF10">
    <property type="entry name" value="EKC_KEOPS COMPLEX SUBUNIT TPRKB"/>
    <property type="match status" value="1"/>
</dbReference>
<dbReference type="OrthoDB" id="329139at2759"/>
<evidence type="ECO:0000256" key="4">
    <source>
        <dbReference type="ARBA" id="ARBA00023242"/>
    </source>
</evidence>
<evidence type="ECO:0000256" key="3">
    <source>
        <dbReference type="ARBA" id="ARBA00022694"/>
    </source>
</evidence>
<dbReference type="Gene3D" id="3.30.2380.10">
    <property type="entry name" value="CGI121/TPRKB"/>
    <property type="match status" value="1"/>
</dbReference>
<dbReference type="Proteomes" id="UP000660262">
    <property type="component" value="Unassembled WGS sequence"/>
</dbReference>
<keyword evidence="4 5" id="KW-0539">Nucleus</keyword>
<keyword evidence="3" id="KW-0819">tRNA processing</keyword>
<evidence type="ECO:0000256" key="1">
    <source>
        <dbReference type="ARBA" id="ARBA00004123"/>
    </source>
</evidence>
<dbReference type="InterPro" id="IPR013926">
    <property type="entry name" value="CGI121/TPRKB"/>
</dbReference>
<dbReference type="GO" id="GO:0000408">
    <property type="term" value="C:EKC/KEOPS complex"/>
    <property type="evidence" value="ECO:0007669"/>
    <property type="project" value="TreeGrafter"/>
</dbReference>
<dbReference type="InterPro" id="IPR036504">
    <property type="entry name" value="CGI121/TPRKB_sf"/>
</dbReference>
<reference evidence="6" key="1">
    <citation type="submission" date="2020-10" db="EMBL/GenBank/DDBJ databases">
        <title>Unveiling of a novel bifunctional photoreceptor, Dualchrome1, isolated from a cosmopolitan green alga.</title>
        <authorList>
            <person name="Suzuki S."/>
            <person name="Kawachi M."/>
        </authorList>
    </citation>
    <scope>NUCLEOTIDE SEQUENCE</scope>
    <source>
        <strain evidence="6">NIES 2893</strain>
    </source>
</reference>
<gene>
    <name evidence="6" type="ORF">PPROV_000645400</name>
</gene>
<dbReference type="EMBL" id="BNJQ01000017">
    <property type="protein sequence ID" value="GHP07712.1"/>
    <property type="molecule type" value="Genomic_DNA"/>
</dbReference>
<dbReference type="GO" id="GO:0005634">
    <property type="term" value="C:nucleus"/>
    <property type="evidence" value="ECO:0007669"/>
    <property type="project" value="UniProtKB-SubCell"/>
</dbReference>
<dbReference type="GO" id="GO:0002949">
    <property type="term" value="P:tRNA threonylcarbamoyladenosine modification"/>
    <property type="evidence" value="ECO:0007669"/>
    <property type="project" value="TreeGrafter"/>
</dbReference>
<dbReference type="Pfam" id="PF08617">
    <property type="entry name" value="CGI-121"/>
    <property type="match status" value="1"/>
</dbReference>
<evidence type="ECO:0000256" key="5">
    <source>
        <dbReference type="RuleBase" id="RU004398"/>
    </source>
</evidence>
<keyword evidence="7" id="KW-1185">Reference proteome</keyword>
<proteinExistence type="inferred from homology"/>
<dbReference type="AlphaFoldDB" id="A0A830HLG2"/>
<dbReference type="PANTHER" id="PTHR15840">
    <property type="entry name" value="CGI-121 FAMILY MEMBER"/>
    <property type="match status" value="1"/>
</dbReference>
<name>A0A830HLG2_9CHLO</name>
<evidence type="ECO:0000256" key="2">
    <source>
        <dbReference type="ARBA" id="ARBA00005546"/>
    </source>
</evidence>
<evidence type="ECO:0000313" key="6">
    <source>
        <dbReference type="EMBL" id="GHP07712.1"/>
    </source>
</evidence>
<dbReference type="NCBIfam" id="NF011465">
    <property type="entry name" value="PRK14886.1-1"/>
    <property type="match status" value="1"/>
</dbReference>
<evidence type="ECO:0000313" key="7">
    <source>
        <dbReference type="Proteomes" id="UP000660262"/>
    </source>
</evidence>
<protein>
    <recommendedName>
        <fullName evidence="8">EKC/KEOPS complex subunit CGI121</fullName>
    </recommendedName>
</protein>